<feature type="compositionally biased region" description="Basic and acidic residues" evidence="1">
    <location>
        <begin position="83"/>
        <end position="96"/>
    </location>
</feature>
<name>A0A9D4PBE6_RHISA</name>
<dbReference type="VEuPathDB" id="VectorBase:RSAN_047282"/>
<reference evidence="2" key="1">
    <citation type="journal article" date="2020" name="Cell">
        <title>Large-Scale Comparative Analyses of Tick Genomes Elucidate Their Genetic Diversity and Vector Capacities.</title>
        <authorList>
            <consortium name="Tick Genome and Microbiome Consortium (TIGMIC)"/>
            <person name="Jia N."/>
            <person name="Wang J."/>
            <person name="Shi W."/>
            <person name="Du L."/>
            <person name="Sun Y."/>
            <person name="Zhan W."/>
            <person name="Jiang J.F."/>
            <person name="Wang Q."/>
            <person name="Zhang B."/>
            <person name="Ji P."/>
            <person name="Bell-Sakyi L."/>
            <person name="Cui X.M."/>
            <person name="Yuan T.T."/>
            <person name="Jiang B.G."/>
            <person name="Yang W.F."/>
            <person name="Lam T.T."/>
            <person name="Chang Q.C."/>
            <person name="Ding S.J."/>
            <person name="Wang X.J."/>
            <person name="Zhu J.G."/>
            <person name="Ruan X.D."/>
            <person name="Zhao L."/>
            <person name="Wei J.T."/>
            <person name="Ye R.Z."/>
            <person name="Que T.C."/>
            <person name="Du C.H."/>
            <person name="Zhou Y.H."/>
            <person name="Cheng J.X."/>
            <person name="Dai P.F."/>
            <person name="Guo W.B."/>
            <person name="Han X.H."/>
            <person name="Huang E.J."/>
            <person name="Li L.F."/>
            <person name="Wei W."/>
            <person name="Gao Y.C."/>
            <person name="Liu J.Z."/>
            <person name="Shao H.Z."/>
            <person name="Wang X."/>
            <person name="Wang C.C."/>
            <person name="Yang T.C."/>
            <person name="Huo Q.B."/>
            <person name="Li W."/>
            <person name="Chen H.Y."/>
            <person name="Chen S.E."/>
            <person name="Zhou L.G."/>
            <person name="Ni X.B."/>
            <person name="Tian J.H."/>
            <person name="Sheng Y."/>
            <person name="Liu T."/>
            <person name="Pan Y.S."/>
            <person name="Xia L.Y."/>
            <person name="Li J."/>
            <person name="Zhao F."/>
            <person name="Cao W.C."/>
        </authorList>
    </citation>
    <scope>NUCLEOTIDE SEQUENCE</scope>
    <source>
        <strain evidence="2">Rsan-2018</strain>
    </source>
</reference>
<feature type="compositionally biased region" description="Basic residues" evidence="1">
    <location>
        <begin position="126"/>
        <end position="170"/>
    </location>
</feature>
<feature type="compositionally biased region" description="Basic and acidic residues" evidence="1">
    <location>
        <begin position="249"/>
        <end position="274"/>
    </location>
</feature>
<feature type="region of interest" description="Disordered" evidence="1">
    <location>
        <begin position="63"/>
        <end position="525"/>
    </location>
</feature>
<feature type="compositionally biased region" description="Basic residues" evidence="1">
    <location>
        <begin position="224"/>
        <end position="237"/>
    </location>
</feature>
<evidence type="ECO:0000313" key="3">
    <source>
        <dbReference type="Proteomes" id="UP000821837"/>
    </source>
</evidence>
<dbReference type="Proteomes" id="UP000821837">
    <property type="component" value="Unassembled WGS sequence"/>
</dbReference>
<feature type="compositionally biased region" description="Basic and acidic residues" evidence="1">
    <location>
        <begin position="171"/>
        <end position="187"/>
    </location>
</feature>
<keyword evidence="3" id="KW-1185">Reference proteome</keyword>
<reference evidence="2" key="2">
    <citation type="submission" date="2021-09" db="EMBL/GenBank/DDBJ databases">
        <authorList>
            <person name="Jia N."/>
            <person name="Wang J."/>
            <person name="Shi W."/>
            <person name="Du L."/>
            <person name="Sun Y."/>
            <person name="Zhan W."/>
            <person name="Jiang J."/>
            <person name="Wang Q."/>
            <person name="Zhang B."/>
            <person name="Ji P."/>
            <person name="Sakyi L.B."/>
            <person name="Cui X."/>
            <person name="Yuan T."/>
            <person name="Jiang B."/>
            <person name="Yang W."/>
            <person name="Lam T.T.-Y."/>
            <person name="Chang Q."/>
            <person name="Ding S."/>
            <person name="Wang X."/>
            <person name="Zhu J."/>
            <person name="Ruan X."/>
            <person name="Zhao L."/>
            <person name="Wei J."/>
            <person name="Que T."/>
            <person name="Du C."/>
            <person name="Cheng J."/>
            <person name="Dai P."/>
            <person name="Han X."/>
            <person name="Huang E."/>
            <person name="Gao Y."/>
            <person name="Liu J."/>
            <person name="Shao H."/>
            <person name="Ye R."/>
            <person name="Li L."/>
            <person name="Wei W."/>
            <person name="Wang X."/>
            <person name="Wang C."/>
            <person name="Huo Q."/>
            <person name="Li W."/>
            <person name="Guo W."/>
            <person name="Chen H."/>
            <person name="Chen S."/>
            <person name="Zhou L."/>
            <person name="Zhou L."/>
            <person name="Ni X."/>
            <person name="Tian J."/>
            <person name="Zhou Y."/>
            <person name="Sheng Y."/>
            <person name="Liu T."/>
            <person name="Pan Y."/>
            <person name="Xia L."/>
            <person name="Li J."/>
            <person name="Zhao F."/>
            <person name="Cao W."/>
        </authorList>
    </citation>
    <scope>NUCLEOTIDE SEQUENCE</scope>
    <source>
        <strain evidence="2">Rsan-2018</strain>
        <tissue evidence="2">Larvae</tissue>
    </source>
</reference>
<proteinExistence type="predicted"/>
<feature type="compositionally biased region" description="Polar residues" evidence="1">
    <location>
        <begin position="97"/>
        <end position="107"/>
    </location>
</feature>
<feature type="compositionally biased region" description="Basic and acidic residues" evidence="1">
    <location>
        <begin position="458"/>
        <end position="485"/>
    </location>
</feature>
<evidence type="ECO:0000256" key="1">
    <source>
        <dbReference type="SAM" id="MobiDB-lite"/>
    </source>
</evidence>
<comment type="caution">
    <text evidence="2">The sequence shown here is derived from an EMBL/GenBank/DDBJ whole genome shotgun (WGS) entry which is preliminary data.</text>
</comment>
<evidence type="ECO:0000313" key="2">
    <source>
        <dbReference type="EMBL" id="KAH7934961.1"/>
    </source>
</evidence>
<accession>A0A9D4PBE6</accession>
<dbReference type="EMBL" id="JABSTV010001255">
    <property type="protein sequence ID" value="KAH7934961.1"/>
    <property type="molecule type" value="Genomic_DNA"/>
</dbReference>
<dbReference type="AlphaFoldDB" id="A0A9D4PBE6"/>
<protein>
    <submittedName>
        <fullName evidence="2">Uncharacterized protein</fullName>
    </submittedName>
</protein>
<gene>
    <name evidence="2" type="ORF">HPB52_002453</name>
</gene>
<organism evidence="2 3">
    <name type="scientific">Rhipicephalus sanguineus</name>
    <name type="common">Brown dog tick</name>
    <name type="synonym">Ixodes sanguineus</name>
    <dbReference type="NCBI Taxonomy" id="34632"/>
    <lineage>
        <taxon>Eukaryota</taxon>
        <taxon>Metazoa</taxon>
        <taxon>Ecdysozoa</taxon>
        <taxon>Arthropoda</taxon>
        <taxon>Chelicerata</taxon>
        <taxon>Arachnida</taxon>
        <taxon>Acari</taxon>
        <taxon>Parasitiformes</taxon>
        <taxon>Ixodida</taxon>
        <taxon>Ixodoidea</taxon>
        <taxon>Ixodidae</taxon>
        <taxon>Rhipicephalinae</taxon>
        <taxon>Rhipicephalus</taxon>
        <taxon>Rhipicephalus</taxon>
    </lineage>
</organism>
<feature type="compositionally biased region" description="Polar residues" evidence="1">
    <location>
        <begin position="441"/>
        <end position="454"/>
    </location>
</feature>
<feature type="compositionally biased region" description="Low complexity" evidence="1">
    <location>
        <begin position="358"/>
        <end position="369"/>
    </location>
</feature>
<feature type="compositionally biased region" description="Low complexity" evidence="1">
    <location>
        <begin position="331"/>
        <end position="341"/>
    </location>
</feature>
<feature type="compositionally biased region" description="Basic residues" evidence="1">
    <location>
        <begin position="293"/>
        <end position="306"/>
    </location>
</feature>
<feature type="compositionally biased region" description="Basic and acidic residues" evidence="1">
    <location>
        <begin position="213"/>
        <end position="223"/>
    </location>
</feature>
<sequence>MRNGTNDPNLVNFALEPTPLTELVDTFAAKNLAALKKSNMTHEPIVMWLGNSSSQPQVIPWSSINRLPDGAPKPRVTGSSSKELAKSLHESREHAKTSLSWRRSTTVAALRLHSRHPQSKKNGGSGKKKKKGAQGPQKKNKNGGKKKPKKGLRKQHGGKGHPKQKGRKKAKESSRSPEVNHPKGTTREHRRHRHSSGWRERSHSGKRTTISGHSERDKADADSKRRRLVLGGRKPKRNPSEESGLPGKATREPNERNKHTTAPDHGTEQSGDRRHQGKKKPEKFNENTEPVHGGRHRKHQTPHHGRPPQASSPHHGKQRHTHSSSPDKEATASSHKATTTSLDKTSHKHGVGQVAEASSRSPSRTSSTVTPPPKTESSKPIEATSQGPIEKRGKPLGSSSTAKPTDSPKTHATKSFFSGSRKDGTGSSGGEKSGTPAEVTTAASKTNSDVTSLSAALRRHEEARKDSDKTAENDAAQTKRPEAKADQAAPMSPVPALLTGGGSMSPLFRTIPVKAPEASTSKSRR</sequence>